<keyword evidence="4 7" id="KW-0732">Signal</keyword>
<evidence type="ECO:0000256" key="3">
    <source>
        <dbReference type="ARBA" id="ARBA00022448"/>
    </source>
</evidence>
<name>A0A3D9QUH8_9BACL</name>
<gene>
    <name evidence="9" type="ORF">A8990_14332</name>
</gene>
<dbReference type="PROSITE" id="PS51257">
    <property type="entry name" value="PROKAR_LIPOPROTEIN"/>
    <property type="match status" value="1"/>
</dbReference>
<keyword evidence="5" id="KW-0653">Protein transport</keyword>
<accession>A0A3D9QUH8</accession>
<dbReference type="GO" id="GO:0030313">
    <property type="term" value="C:cell envelope"/>
    <property type="evidence" value="ECO:0007669"/>
    <property type="project" value="UniProtKB-SubCell"/>
</dbReference>
<evidence type="ECO:0000259" key="8">
    <source>
        <dbReference type="Pfam" id="PF00496"/>
    </source>
</evidence>
<reference evidence="9 10" key="1">
    <citation type="submission" date="2018-08" db="EMBL/GenBank/DDBJ databases">
        <title>Genomic Encyclopedia of Type Strains, Phase III (KMG-III): the genomes of soil and plant-associated and newly described type strains.</title>
        <authorList>
            <person name="Whitman W."/>
        </authorList>
    </citation>
    <scope>NUCLEOTIDE SEQUENCE [LARGE SCALE GENOMIC DNA]</scope>
    <source>
        <strain evidence="9 10">CGMCC 1.10966</strain>
    </source>
</reference>
<dbReference type="PANTHER" id="PTHR30290">
    <property type="entry name" value="PERIPLASMIC BINDING COMPONENT OF ABC TRANSPORTER"/>
    <property type="match status" value="1"/>
</dbReference>
<evidence type="ECO:0000313" key="9">
    <source>
        <dbReference type="EMBL" id="REE67327.1"/>
    </source>
</evidence>
<dbReference type="RefSeq" id="WP_116191945.1">
    <property type="nucleotide sequence ID" value="NZ_QTTN01000043.1"/>
</dbReference>
<dbReference type="GO" id="GO:0015833">
    <property type="term" value="P:peptide transport"/>
    <property type="evidence" value="ECO:0007669"/>
    <property type="project" value="UniProtKB-KW"/>
</dbReference>
<keyword evidence="3" id="KW-0813">Transport</keyword>
<dbReference type="CDD" id="cd08504">
    <property type="entry name" value="PBP2_OppA"/>
    <property type="match status" value="1"/>
</dbReference>
<evidence type="ECO:0000256" key="6">
    <source>
        <dbReference type="SAM" id="MobiDB-lite"/>
    </source>
</evidence>
<comment type="subcellular location">
    <subcellularLocation>
        <location evidence="1">Cell envelope</location>
    </subcellularLocation>
</comment>
<dbReference type="Gene3D" id="3.40.190.10">
    <property type="entry name" value="Periplasmic binding protein-like II"/>
    <property type="match status" value="1"/>
</dbReference>
<feature type="domain" description="Solute-binding protein family 5" evidence="8">
    <location>
        <begin position="115"/>
        <end position="481"/>
    </location>
</feature>
<keyword evidence="5" id="KW-0571">Peptide transport</keyword>
<dbReference type="PANTHER" id="PTHR30290:SF83">
    <property type="entry name" value="ABC TRANSPORTER SUBSTRATE-BINDING PROTEIN"/>
    <property type="match status" value="1"/>
</dbReference>
<comment type="caution">
    <text evidence="9">The sequence shown here is derived from an EMBL/GenBank/DDBJ whole genome shotgun (WGS) entry which is preliminary data.</text>
</comment>
<dbReference type="FunFam" id="3.90.76.10:FF:000001">
    <property type="entry name" value="Oligopeptide ABC transporter substrate-binding protein"/>
    <property type="match status" value="1"/>
</dbReference>
<evidence type="ECO:0000256" key="7">
    <source>
        <dbReference type="SAM" id="SignalP"/>
    </source>
</evidence>
<dbReference type="Gene3D" id="3.90.76.10">
    <property type="entry name" value="Dipeptide-binding Protein, Domain 1"/>
    <property type="match status" value="1"/>
</dbReference>
<feature type="chain" id="PRO_5017663424" evidence="7">
    <location>
        <begin position="30"/>
        <end position="613"/>
    </location>
</feature>
<feature type="region of interest" description="Disordered" evidence="6">
    <location>
        <begin position="31"/>
        <end position="71"/>
    </location>
</feature>
<dbReference type="SUPFAM" id="SSF53850">
    <property type="entry name" value="Periplasmic binding protein-like II"/>
    <property type="match status" value="1"/>
</dbReference>
<proteinExistence type="inferred from homology"/>
<organism evidence="9 10">
    <name type="scientific">Paenibacillus taihuensis</name>
    <dbReference type="NCBI Taxonomy" id="1156355"/>
    <lineage>
        <taxon>Bacteria</taxon>
        <taxon>Bacillati</taxon>
        <taxon>Bacillota</taxon>
        <taxon>Bacilli</taxon>
        <taxon>Bacillales</taxon>
        <taxon>Paenibacillaceae</taxon>
        <taxon>Paenibacillus</taxon>
    </lineage>
</organism>
<evidence type="ECO:0000256" key="1">
    <source>
        <dbReference type="ARBA" id="ARBA00004196"/>
    </source>
</evidence>
<feature type="signal peptide" evidence="7">
    <location>
        <begin position="1"/>
        <end position="29"/>
    </location>
</feature>
<dbReference type="Gene3D" id="3.10.105.10">
    <property type="entry name" value="Dipeptide-binding Protein, Domain 3"/>
    <property type="match status" value="1"/>
</dbReference>
<dbReference type="InterPro" id="IPR039424">
    <property type="entry name" value="SBP_5"/>
</dbReference>
<dbReference type="OrthoDB" id="9801912at2"/>
<dbReference type="EMBL" id="QTTN01000043">
    <property type="protein sequence ID" value="REE67327.1"/>
    <property type="molecule type" value="Genomic_DNA"/>
</dbReference>
<dbReference type="InterPro" id="IPR000914">
    <property type="entry name" value="SBP_5_dom"/>
</dbReference>
<dbReference type="GO" id="GO:1904680">
    <property type="term" value="F:peptide transmembrane transporter activity"/>
    <property type="evidence" value="ECO:0007669"/>
    <property type="project" value="TreeGrafter"/>
</dbReference>
<protein>
    <submittedName>
        <fullName evidence="9">ABC-type oligopeptide transport system substrate-binding subunit</fullName>
    </submittedName>
</protein>
<comment type="similarity">
    <text evidence="2">Belongs to the bacterial solute-binding protein 5 family.</text>
</comment>
<dbReference type="Pfam" id="PF00496">
    <property type="entry name" value="SBP_bac_5"/>
    <property type="match status" value="1"/>
</dbReference>
<evidence type="ECO:0000256" key="5">
    <source>
        <dbReference type="ARBA" id="ARBA00022856"/>
    </source>
</evidence>
<evidence type="ECO:0000256" key="4">
    <source>
        <dbReference type="ARBA" id="ARBA00022729"/>
    </source>
</evidence>
<dbReference type="AlphaFoldDB" id="A0A3D9QUH8"/>
<feature type="compositionally biased region" description="Low complexity" evidence="6">
    <location>
        <begin position="31"/>
        <end position="58"/>
    </location>
</feature>
<evidence type="ECO:0000256" key="2">
    <source>
        <dbReference type="ARBA" id="ARBA00005695"/>
    </source>
</evidence>
<dbReference type="Proteomes" id="UP000256304">
    <property type="component" value="Unassembled WGS sequence"/>
</dbReference>
<evidence type="ECO:0000313" key="10">
    <source>
        <dbReference type="Proteomes" id="UP000256304"/>
    </source>
</evidence>
<sequence length="613" mass="67343">MKRNKFLTTLAAISLGAALLAGCSGNNNADSKENGNAAASNTESGNAASANNASSGDATNKEVESNAGTLPDKPTGTFSFFINSGATWDPAIWDWGGHHNAIGIFEGLVHYSQGKVVPGTATSWKEDGAKWKFTLRQDAKFSNGDPVTAEAFVLGIQRAVDPNTVKGTSKASSFLGDTHIVNYLDIQNGLKKVDELGVKAIDPYTLEIDLQEPDKSFLDKLAISNWQMPVDPKVVKLGVSDDTWTDPAKIVSNGPYMIDKLNVKTDMWLKPNPYYYGKVSLEKIHMTWSTPEIKQLLVFQNNESDMATLAAEDVPAVKGDSTLTNELNWFDTSISYTFQVRHSENPALQNEKVRQALTMAIDKQAIADKVLGGTGTPSYDGSITTWMADWIKNVGPQYDVAKAKELMKEAGYPDGKGFPTLVMLVPGADDKVAQAVQQLWQQNLGINVKYDGEEWGAYVTKFDESADPGTVSVVQNGVGPAVANWKETIVQTDPLHMELAKIALDGKAWENYRKIWNDSKLEQGDKNKQASDLFAANFSKDITDRYAKAADAYKKDDEAGLKDFVSWRMNTAWTFPIYTVRNGILLKPNVKGYFPMRMWLSTPPDWLNDITVS</sequence>
<keyword evidence="10" id="KW-1185">Reference proteome</keyword>